<dbReference type="Gramene" id="TuG1812G0200001422.01.T02">
    <property type="protein sequence ID" value="TuG1812G0200001422.01.T02"/>
    <property type="gene ID" value="TuG1812G0200001422.01"/>
</dbReference>
<keyword evidence="2" id="KW-1185">Reference proteome</keyword>
<evidence type="ECO:0000313" key="2">
    <source>
        <dbReference type="Proteomes" id="UP000015106"/>
    </source>
</evidence>
<dbReference type="Gramene" id="TuG1812G0200001422.01.T03">
    <property type="protein sequence ID" value="TuG1812G0200001422.01.T03"/>
    <property type="gene ID" value="TuG1812G0200001422.01"/>
</dbReference>
<reference evidence="1" key="3">
    <citation type="submission" date="2022-06" db="UniProtKB">
        <authorList>
            <consortium name="EnsemblPlants"/>
        </authorList>
    </citation>
    <scope>IDENTIFICATION</scope>
</reference>
<reference evidence="2" key="1">
    <citation type="journal article" date="2013" name="Nature">
        <title>Draft genome of the wheat A-genome progenitor Triticum urartu.</title>
        <authorList>
            <person name="Ling H.Q."/>
            <person name="Zhao S."/>
            <person name="Liu D."/>
            <person name="Wang J."/>
            <person name="Sun H."/>
            <person name="Zhang C."/>
            <person name="Fan H."/>
            <person name="Li D."/>
            <person name="Dong L."/>
            <person name="Tao Y."/>
            <person name="Gao C."/>
            <person name="Wu H."/>
            <person name="Li Y."/>
            <person name="Cui Y."/>
            <person name="Guo X."/>
            <person name="Zheng S."/>
            <person name="Wang B."/>
            <person name="Yu K."/>
            <person name="Liang Q."/>
            <person name="Yang W."/>
            <person name="Lou X."/>
            <person name="Chen J."/>
            <person name="Feng M."/>
            <person name="Jian J."/>
            <person name="Zhang X."/>
            <person name="Luo G."/>
            <person name="Jiang Y."/>
            <person name="Liu J."/>
            <person name="Wang Z."/>
            <person name="Sha Y."/>
            <person name="Zhang B."/>
            <person name="Wu H."/>
            <person name="Tang D."/>
            <person name="Shen Q."/>
            <person name="Xue P."/>
            <person name="Zou S."/>
            <person name="Wang X."/>
            <person name="Liu X."/>
            <person name="Wang F."/>
            <person name="Yang Y."/>
            <person name="An X."/>
            <person name="Dong Z."/>
            <person name="Zhang K."/>
            <person name="Zhang X."/>
            <person name="Luo M.C."/>
            <person name="Dvorak J."/>
            <person name="Tong Y."/>
            <person name="Wang J."/>
            <person name="Yang H."/>
            <person name="Li Z."/>
            <person name="Wang D."/>
            <person name="Zhang A."/>
            <person name="Wang J."/>
        </authorList>
    </citation>
    <scope>NUCLEOTIDE SEQUENCE</scope>
    <source>
        <strain evidence="2">cv. G1812</strain>
    </source>
</reference>
<sequence length="118" mass="12431">AVFPAGSDLKVCDIGGWGALPSSSFSIASPPLFPVRCRPTAVRRGEGRVSPTGAHRVAPLHSAAGRREGASAGRSCDHFQVAIHMHSFCPGDVHGIQVAVHVHVRRADGVHFLLRGPK</sequence>
<name>A0A8R7TE31_TRIUA</name>
<accession>A0A8R7TE31</accession>
<dbReference type="EnsemblPlants" id="TuG1812G0200001422.01.T04">
    <property type="protein sequence ID" value="TuG1812G0200001422.01.T04"/>
    <property type="gene ID" value="TuG1812G0200001422.01"/>
</dbReference>
<proteinExistence type="predicted"/>
<protein>
    <submittedName>
        <fullName evidence="1">Uncharacterized protein</fullName>
    </submittedName>
</protein>
<dbReference type="AlphaFoldDB" id="A0A8R7TE31"/>
<organism evidence="1 2">
    <name type="scientific">Triticum urartu</name>
    <name type="common">Red wild einkorn</name>
    <name type="synonym">Crithodium urartu</name>
    <dbReference type="NCBI Taxonomy" id="4572"/>
    <lineage>
        <taxon>Eukaryota</taxon>
        <taxon>Viridiplantae</taxon>
        <taxon>Streptophyta</taxon>
        <taxon>Embryophyta</taxon>
        <taxon>Tracheophyta</taxon>
        <taxon>Spermatophyta</taxon>
        <taxon>Magnoliopsida</taxon>
        <taxon>Liliopsida</taxon>
        <taxon>Poales</taxon>
        <taxon>Poaceae</taxon>
        <taxon>BOP clade</taxon>
        <taxon>Pooideae</taxon>
        <taxon>Triticodae</taxon>
        <taxon>Triticeae</taxon>
        <taxon>Triticinae</taxon>
        <taxon>Triticum</taxon>
    </lineage>
</organism>
<dbReference type="Gramene" id="TuG1812G0200001422.01.T04">
    <property type="protein sequence ID" value="TuG1812G0200001422.01.T04"/>
    <property type="gene ID" value="TuG1812G0200001422.01"/>
</dbReference>
<dbReference type="Proteomes" id="UP000015106">
    <property type="component" value="Chromosome 2"/>
</dbReference>
<evidence type="ECO:0000313" key="1">
    <source>
        <dbReference type="EnsemblPlants" id="TuG1812G0200001422.01.T02"/>
    </source>
</evidence>
<dbReference type="EnsemblPlants" id="TuG1812G0200001422.01.T03">
    <property type="protein sequence ID" value="TuG1812G0200001422.01.T03"/>
    <property type="gene ID" value="TuG1812G0200001422.01"/>
</dbReference>
<reference evidence="1" key="2">
    <citation type="submission" date="2018-03" db="EMBL/GenBank/DDBJ databases">
        <title>The Triticum urartu genome reveals the dynamic nature of wheat genome evolution.</title>
        <authorList>
            <person name="Ling H."/>
            <person name="Ma B."/>
            <person name="Shi X."/>
            <person name="Liu H."/>
            <person name="Dong L."/>
            <person name="Sun H."/>
            <person name="Cao Y."/>
            <person name="Gao Q."/>
            <person name="Zheng S."/>
            <person name="Li Y."/>
            <person name="Yu Y."/>
            <person name="Du H."/>
            <person name="Qi M."/>
            <person name="Li Y."/>
            <person name="Yu H."/>
            <person name="Cui Y."/>
            <person name="Wang N."/>
            <person name="Chen C."/>
            <person name="Wu H."/>
            <person name="Zhao Y."/>
            <person name="Zhang J."/>
            <person name="Li Y."/>
            <person name="Zhou W."/>
            <person name="Zhang B."/>
            <person name="Hu W."/>
            <person name="Eijk M."/>
            <person name="Tang J."/>
            <person name="Witsenboer H."/>
            <person name="Zhao S."/>
            <person name="Li Z."/>
            <person name="Zhang A."/>
            <person name="Wang D."/>
            <person name="Liang C."/>
        </authorList>
    </citation>
    <scope>NUCLEOTIDE SEQUENCE [LARGE SCALE GENOMIC DNA]</scope>
    <source>
        <strain evidence="1">cv. G1812</strain>
    </source>
</reference>
<dbReference type="EnsemblPlants" id="TuG1812G0200001422.01.T02">
    <property type="protein sequence ID" value="TuG1812G0200001422.01.T02"/>
    <property type="gene ID" value="TuG1812G0200001422.01"/>
</dbReference>